<gene>
    <name evidence="1" type="ORF">EZS28_033140</name>
</gene>
<evidence type="ECO:0000313" key="1">
    <source>
        <dbReference type="EMBL" id="KAA6371332.1"/>
    </source>
</evidence>
<name>A0A5J4UMM1_9EUKA</name>
<evidence type="ECO:0000313" key="2">
    <source>
        <dbReference type="Proteomes" id="UP000324800"/>
    </source>
</evidence>
<proteinExistence type="predicted"/>
<sequence length="64" mass="7547">LGDQFLIQDEFDILRKPFARKTIKRCVDLLFPSRCPYTIVASGHKSASVLLIRKQDFYKVINWF</sequence>
<comment type="caution">
    <text evidence="1">The sequence shown here is derived from an EMBL/GenBank/DDBJ whole genome shotgun (WGS) entry which is preliminary data.</text>
</comment>
<protein>
    <submittedName>
        <fullName evidence="1">Uncharacterized protein</fullName>
    </submittedName>
</protein>
<dbReference type="Proteomes" id="UP000324800">
    <property type="component" value="Unassembled WGS sequence"/>
</dbReference>
<dbReference type="AlphaFoldDB" id="A0A5J4UMM1"/>
<feature type="non-terminal residue" evidence="1">
    <location>
        <position position="1"/>
    </location>
</feature>
<organism evidence="1 2">
    <name type="scientific">Streblomastix strix</name>
    <dbReference type="NCBI Taxonomy" id="222440"/>
    <lineage>
        <taxon>Eukaryota</taxon>
        <taxon>Metamonada</taxon>
        <taxon>Preaxostyla</taxon>
        <taxon>Oxymonadida</taxon>
        <taxon>Streblomastigidae</taxon>
        <taxon>Streblomastix</taxon>
    </lineage>
</organism>
<reference evidence="1 2" key="1">
    <citation type="submission" date="2019-03" db="EMBL/GenBank/DDBJ databases">
        <title>Single cell metagenomics reveals metabolic interactions within the superorganism composed of flagellate Streblomastix strix and complex community of Bacteroidetes bacteria on its surface.</title>
        <authorList>
            <person name="Treitli S.C."/>
            <person name="Kolisko M."/>
            <person name="Husnik F."/>
            <person name="Keeling P."/>
            <person name="Hampl V."/>
        </authorList>
    </citation>
    <scope>NUCLEOTIDE SEQUENCE [LARGE SCALE GENOMIC DNA]</scope>
    <source>
        <strain evidence="1">ST1C</strain>
    </source>
</reference>
<accession>A0A5J4UMM1</accession>
<dbReference type="EMBL" id="SNRW01014571">
    <property type="protein sequence ID" value="KAA6371332.1"/>
    <property type="molecule type" value="Genomic_DNA"/>
</dbReference>